<dbReference type="SUPFAM" id="SSF57625">
    <property type="entry name" value="Invertebrate chitin-binding proteins"/>
    <property type="match status" value="2"/>
</dbReference>
<evidence type="ECO:0000256" key="3">
    <source>
        <dbReference type="ARBA" id="ARBA00022737"/>
    </source>
</evidence>
<dbReference type="PROSITE" id="PS50940">
    <property type="entry name" value="CHIT_BIND_II"/>
    <property type="match status" value="2"/>
</dbReference>
<feature type="signal peptide" evidence="6">
    <location>
        <begin position="1"/>
        <end position="20"/>
    </location>
</feature>
<keyword evidence="2 6" id="KW-0732">Signal</keyword>
<dbReference type="InterPro" id="IPR002557">
    <property type="entry name" value="Chitin-bd_dom"/>
</dbReference>
<dbReference type="GO" id="GO:0008061">
    <property type="term" value="F:chitin binding"/>
    <property type="evidence" value="ECO:0007669"/>
    <property type="project" value="UniProtKB-KW"/>
</dbReference>
<evidence type="ECO:0000256" key="1">
    <source>
        <dbReference type="ARBA" id="ARBA00022669"/>
    </source>
</evidence>
<keyword evidence="3" id="KW-0677">Repeat</keyword>
<evidence type="ECO:0000313" key="9">
    <source>
        <dbReference type="Proteomes" id="UP001458880"/>
    </source>
</evidence>
<protein>
    <submittedName>
        <fullName evidence="8">Chitin binding Peritrophin-A domain</fullName>
    </submittedName>
</protein>
<feature type="domain" description="Chitin-binding type-2" evidence="7">
    <location>
        <begin position="23"/>
        <end position="78"/>
    </location>
</feature>
<dbReference type="AlphaFoldDB" id="A0AAW1N4N6"/>
<keyword evidence="1" id="KW-0147">Chitin-binding</keyword>
<comment type="caution">
    <text evidence="8">The sequence shown here is derived from an EMBL/GenBank/DDBJ whole genome shotgun (WGS) entry which is preliminary data.</text>
</comment>
<evidence type="ECO:0000256" key="2">
    <source>
        <dbReference type="ARBA" id="ARBA00022729"/>
    </source>
</evidence>
<name>A0AAW1N4N6_POPJA</name>
<evidence type="ECO:0000259" key="7">
    <source>
        <dbReference type="PROSITE" id="PS50940"/>
    </source>
</evidence>
<dbReference type="InterPro" id="IPR051940">
    <property type="entry name" value="Chitin_bind-dev_reg"/>
</dbReference>
<feature type="chain" id="PRO_5043632037" evidence="6">
    <location>
        <begin position="21"/>
        <end position="166"/>
    </location>
</feature>
<accession>A0AAW1N4N6</accession>
<dbReference type="EMBL" id="JASPKY010000016">
    <property type="protein sequence ID" value="KAK9752967.1"/>
    <property type="molecule type" value="Genomic_DNA"/>
</dbReference>
<dbReference type="GO" id="GO:0005576">
    <property type="term" value="C:extracellular region"/>
    <property type="evidence" value="ECO:0007669"/>
    <property type="project" value="InterPro"/>
</dbReference>
<dbReference type="InterPro" id="IPR036508">
    <property type="entry name" value="Chitin-bd_dom_sf"/>
</dbReference>
<sequence>MNGYVLLVLVIGFLSSQSDAAAIGECADGVEFLLDDSDCNLYYQCDNGVAVQRSCPANFYFDLSISACNWPDLVSCDVSSSSNEEEEVEGSGEVEESDNSWIGECPAENGNFVTFLQHVTDCNKYYVCDHGQPILMSCAPGLHFNIELGVCDWPEDAGCDVTLFRF</sequence>
<dbReference type="Proteomes" id="UP001458880">
    <property type="component" value="Unassembled WGS sequence"/>
</dbReference>
<reference evidence="8 9" key="1">
    <citation type="journal article" date="2024" name="BMC Genomics">
        <title>De novo assembly and annotation of Popillia japonica's genome with initial clues to its potential as an invasive pest.</title>
        <authorList>
            <person name="Cucini C."/>
            <person name="Boschi S."/>
            <person name="Funari R."/>
            <person name="Cardaioli E."/>
            <person name="Iannotti N."/>
            <person name="Marturano G."/>
            <person name="Paoli F."/>
            <person name="Bruttini M."/>
            <person name="Carapelli A."/>
            <person name="Frati F."/>
            <person name="Nardi F."/>
        </authorList>
    </citation>
    <scope>NUCLEOTIDE SEQUENCE [LARGE SCALE GENOMIC DNA]</scope>
    <source>
        <strain evidence="8">DMR45628</strain>
    </source>
</reference>
<keyword evidence="5" id="KW-0325">Glycoprotein</keyword>
<keyword evidence="9" id="KW-1185">Reference proteome</keyword>
<evidence type="ECO:0000256" key="6">
    <source>
        <dbReference type="SAM" id="SignalP"/>
    </source>
</evidence>
<keyword evidence="4" id="KW-1015">Disulfide bond</keyword>
<evidence type="ECO:0000313" key="8">
    <source>
        <dbReference type="EMBL" id="KAK9752967.1"/>
    </source>
</evidence>
<dbReference type="PANTHER" id="PTHR23301">
    <property type="entry name" value="CHITIN BINDING PERITROPHIN-A"/>
    <property type="match status" value="1"/>
</dbReference>
<dbReference type="Pfam" id="PF01607">
    <property type="entry name" value="CBM_14"/>
    <property type="match status" value="2"/>
</dbReference>
<organism evidence="8 9">
    <name type="scientific">Popillia japonica</name>
    <name type="common">Japanese beetle</name>
    <dbReference type="NCBI Taxonomy" id="7064"/>
    <lineage>
        <taxon>Eukaryota</taxon>
        <taxon>Metazoa</taxon>
        <taxon>Ecdysozoa</taxon>
        <taxon>Arthropoda</taxon>
        <taxon>Hexapoda</taxon>
        <taxon>Insecta</taxon>
        <taxon>Pterygota</taxon>
        <taxon>Neoptera</taxon>
        <taxon>Endopterygota</taxon>
        <taxon>Coleoptera</taxon>
        <taxon>Polyphaga</taxon>
        <taxon>Scarabaeiformia</taxon>
        <taxon>Scarabaeidae</taxon>
        <taxon>Rutelinae</taxon>
        <taxon>Popillia</taxon>
    </lineage>
</organism>
<proteinExistence type="predicted"/>
<feature type="domain" description="Chitin-binding type-2" evidence="7">
    <location>
        <begin position="102"/>
        <end position="161"/>
    </location>
</feature>
<dbReference type="PANTHER" id="PTHR23301:SF0">
    <property type="entry name" value="CHITIN-BINDING TYPE-2 DOMAIN-CONTAINING PROTEIN-RELATED"/>
    <property type="match status" value="1"/>
</dbReference>
<evidence type="ECO:0000256" key="4">
    <source>
        <dbReference type="ARBA" id="ARBA00023157"/>
    </source>
</evidence>
<evidence type="ECO:0000256" key="5">
    <source>
        <dbReference type="ARBA" id="ARBA00023180"/>
    </source>
</evidence>
<dbReference type="Gene3D" id="2.170.140.10">
    <property type="entry name" value="Chitin binding domain"/>
    <property type="match status" value="2"/>
</dbReference>
<dbReference type="SMART" id="SM00494">
    <property type="entry name" value="ChtBD2"/>
    <property type="match status" value="2"/>
</dbReference>
<gene>
    <name evidence="8" type="ORF">QE152_g3777</name>
</gene>